<evidence type="ECO:0000256" key="3">
    <source>
        <dbReference type="ARBA" id="ARBA00023002"/>
    </source>
</evidence>
<organism evidence="5 6">
    <name type="scientific">Sandaracinus amylolyticus</name>
    <dbReference type="NCBI Taxonomy" id="927083"/>
    <lineage>
        <taxon>Bacteria</taxon>
        <taxon>Pseudomonadati</taxon>
        <taxon>Myxococcota</taxon>
        <taxon>Polyangia</taxon>
        <taxon>Polyangiales</taxon>
        <taxon>Sandaracinaceae</taxon>
        <taxon>Sandaracinus</taxon>
    </lineage>
</organism>
<dbReference type="STRING" id="927083.DB32_001601"/>
<dbReference type="InterPro" id="IPR002734">
    <property type="entry name" value="RibDG_C"/>
</dbReference>
<sequence>MVPSVDGRIVTDRWDLPPTFVSEYERTAATFGADAWMIGRISMEPYAGKATIPRRAPAERIPRTDFVARRDASSYAIVVDPGGKLRWTSSDIDGEHVITVLTEGVEDAYLAFLRSKGVSYVFGGRTEIDLGRALARLRASFGIETLLLEGGGKINGSFLDEDLVDELSVIVAPVVDGSVGTPTLFDRSSSRRSRASTPRHFELVSVERLPSDLVWIRYRRRR</sequence>
<evidence type="ECO:0000256" key="2">
    <source>
        <dbReference type="ARBA" id="ARBA00022857"/>
    </source>
</evidence>
<evidence type="ECO:0000256" key="1">
    <source>
        <dbReference type="ARBA" id="ARBA00005104"/>
    </source>
</evidence>
<dbReference type="GO" id="GO:0008703">
    <property type="term" value="F:5-amino-6-(5-phosphoribosylamino)uracil reductase activity"/>
    <property type="evidence" value="ECO:0007669"/>
    <property type="project" value="InterPro"/>
</dbReference>
<feature type="domain" description="Bacterial bifunctional deaminase-reductase C-terminal" evidence="4">
    <location>
        <begin position="4"/>
        <end position="214"/>
    </location>
</feature>
<dbReference type="Proteomes" id="UP000034883">
    <property type="component" value="Chromosome"/>
</dbReference>
<dbReference type="KEGG" id="samy:DB32_001601"/>
<dbReference type="EMBL" id="CP011125">
    <property type="protein sequence ID" value="AKF04452.1"/>
    <property type="molecule type" value="Genomic_DNA"/>
</dbReference>
<dbReference type="SUPFAM" id="SSF53597">
    <property type="entry name" value="Dihydrofolate reductase-like"/>
    <property type="match status" value="1"/>
</dbReference>
<evidence type="ECO:0000313" key="6">
    <source>
        <dbReference type="Proteomes" id="UP000034883"/>
    </source>
</evidence>
<dbReference type="Pfam" id="PF01872">
    <property type="entry name" value="RibD_C"/>
    <property type="match status" value="1"/>
</dbReference>
<gene>
    <name evidence="5" type="ORF">DB32_001601</name>
</gene>
<dbReference type="OrthoDB" id="9800865at2"/>
<dbReference type="GO" id="GO:0009231">
    <property type="term" value="P:riboflavin biosynthetic process"/>
    <property type="evidence" value="ECO:0007669"/>
    <property type="project" value="InterPro"/>
</dbReference>
<dbReference type="Gene3D" id="3.40.430.10">
    <property type="entry name" value="Dihydrofolate Reductase, subunit A"/>
    <property type="match status" value="1"/>
</dbReference>
<evidence type="ECO:0000313" key="5">
    <source>
        <dbReference type="EMBL" id="AKF04452.1"/>
    </source>
</evidence>
<reference evidence="5 6" key="1">
    <citation type="submission" date="2015-03" db="EMBL/GenBank/DDBJ databases">
        <title>Genome assembly of Sandaracinus amylolyticus DSM 53668.</title>
        <authorList>
            <person name="Sharma G."/>
            <person name="Subramanian S."/>
        </authorList>
    </citation>
    <scope>NUCLEOTIDE SEQUENCE [LARGE SCALE GENOMIC DNA]</scope>
    <source>
        <strain evidence="5 6">DSM 53668</strain>
    </source>
</reference>
<proteinExistence type="predicted"/>
<accession>A0A0F6W0Y4</accession>
<keyword evidence="6" id="KW-1185">Reference proteome</keyword>
<dbReference type="InterPro" id="IPR024072">
    <property type="entry name" value="DHFR-like_dom_sf"/>
</dbReference>
<evidence type="ECO:0000259" key="4">
    <source>
        <dbReference type="Pfam" id="PF01872"/>
    </source>
</evidence>
<dbReference type="PANTHER" id="PTHR38011">
    <property type="entry name" value="DIHYDROFOLATE REDUCTASE FAMILY PROTEIN (AFU_ORTHOLOGUE AFUA_8G06820)"/>
    <property type="match status" value="1"/>
</dbReference>
<dbReference type="PANTHER" id="PTHR38011:SF7">
    <property type="entry name" value="2,5-DIAMINO-6-RIBOSYLAMINO-4(3H)-PYRIMIDINONE 5'-PHOSPHATE REDUCTASE"/>
    <property type="match status" value="1"/>
</dbReference>
<keyword evidence="2" id="KW-0521">NADP</keyword>
<protein>
    <submittedName>
        <fullName evidence="5">Bifunctional deaminase-reductase domain protein</fullName>
    </submittedName>
</protein>
<name>A0A0F6W0Y4_9BACT</name>
<comment type="pathway">
    <text evidence="1">Cofactor biosynthesis; riboflavin biosynthesis.</text>
</comment>
<dbReference type="InterPro" id="IPR050765">
    <property type="entry name" value="Riboflavin_Biosynth_HTPR"/>
</dbReference>
<keyword evidence="3" id="KW-0560">Oxidoreductase</keyword>
<dbReference type="AlphaFoldDB" id="A0A0F6W0Y4"/>